<evidence type="ECO:0000256" key="5">
    <source>
        <dbReference type="ARBA" id="ARBA00022741"/>
    </source>
</evidence>
<feature type="transmembrane region" description="Helical" evidence="9">
    <location>
        <begin position="49"/>
        <end position="68"/>
    </location>
</feature>
<dbReference type="Proteomes" id="UP001501676">
    <property type="component" value="Unassembled WGS sequence"/>
</dbReference>
<evidence type="ECO:0000256" key="7">
    <source>
        <dbReference type="ARBA" id="ARBA00022840"/>
    </source>
</evidence>
<gene>
    <name evidence="11" type="ORF">GCM10020369_48670</name>
</gene>
<evidence type="ECO:0000313" key="12">
    <source>
        <dbReference type="Proteomes" id="UP001501676"/>
    </source>
</evidence>
<reference evidence="12" key="1">
    <citation type="journal article" date="2019" name="Int. J. Syst. Evol. Microbiol.">
        <title>The Global Catalogue of Microorganisms (GCM) 10K type strain sequencing project: providing services to taxonomists for standard genome sequencing and annotation.</title>
        <authorList>
            <consortium name="The Broad Institute Genomics Platform"/>
            <consortium name="The Broad Institute Genome Sequencing Center for Infectious Disease"/>
            <person name="Wu L."/>
            <person name="Ma J."/>
        </authorList>
    </citation>
    <scope>NUCLEOTIDE SEQUENCE [LARGE SCALE GENOMIC DNA]</scope>
    <source>
        <strain evidence="12">JCM 9458</strain>
    </source>
</reference>
<dbReference type="PANTHER" id="PTHR24421:SF10">
    <property type="entry name" value="NITRATE_NITRITE SENSOR PROTEIN NARQ"/>
    <property type="match status" value="1"/>
</dbReference>
<dbReference type="Gene3D" id="3.30.565.10">
    <property type="entry name" value="Histidine kinase-like ATPase, C-terminal domain"/>
    <property type="match status" value="1"/>
</dbReference>
<keyword evidence="6 11" id="KW-0418">Kinase</keyword>
<evidence type="ECO:0000259" key="10">
    <source>
        <dbReference type="Pfam" id="PF07730"/>
    </source>
</evidence>
<feature type="transmembrane region" description="Helical" evidence="9">
    <location>
        <begin position="107"/>
        <end position="125"/>
    </location>
</feature>
<keyword evidence="12" id="KW-1185">Reference proteome</keyword>
<evidence type="ECO:0000256" key="4">
    <source>
        <dbReference type="ARBA" id="ARBA00022679"/>
    </source>
</evidence>
<dbReference type="EC" id="2.7.13.3" evidence="2"/>
<dbReference type="CDD" id="cd16917">
    <property type="entry name" value="HATPase_UhpB-NarQ-NarX-like"/>
    <property type="match status" value="1"/>
</dbReference>
<keyword evidence="7" id="KW-0067">ATP-binding</keyword>
<evidence type="ECO:0000256" key="9">
    <source>
        <dbReference type="SAM" id="Phobius"/>
    </source>
</evidence>
<feature type="transmembrane region" description="Helical" evidence="9">
    <location>
        <begin position="25"/>
        <end position="42"/>
    </location>
</feature>
<evidence type="ECO:0000256" key="8">
    <source>
        <dbReference type="ARBA" id="ARBA00023012"/>
    </source>
</evidence>
<dbReference type="SUPFAM" id="SSF55874">
    <property type="entry name" value="ATPase domain of HSP90 chaperone/DNA topoisomerase II/histidine kinase"/>
    <property type="match status" value="1"/>
</dbReference>
<dbReference type="EMBL" id="BAAAYN010000031">
    <property type="protein sequence ID" value="GAA3391295.1"/>
    <property type="molecule type" value="Genomic_DNA"/>
</dbReference>
<evidence type="ECO:0000256" key="6">
    <source>
        <dbReference type="ARBA" id="ARBA00022777"/>
    </source>
</evidence>
<keyword evidence="4" id="KW-0808">Transferase</keyword>
<dbReference type="InterPro" id="IPR011712">
    <property type="entry name" value="Sig_transdc_His_kin_sub3_dim/P"/>
</dbReference>
<dbReference type="InterPro" id="IPR050482">
    <property type="entry name" value="Sensor_HK_TwoCompSys"/>
</dbReference>
<evidence type="ECO:0000256" key="3">
    <source>
        <dbReference type="ARBA" id="ARBA00022553"/>
    </source>
</evidence>
<dbReference type="Gene3D" id="1.20.5.1930">
    <property type="match status" value="1"/>
</dbReference>
<dbReference type="GO" id="GO:0016301">
    <property type="term" value="F:kinase activity"/>
    <property type="evidence" value="ECO:0007669"/>
    <property type="project" value="UniProtKB-KW"/>
</dbReference>
<keyword evidence="3" id="KW-0597">Phosphoprotein</keyword>
<keyword evidence="5" id="KW-0547">Nucleotide-binding</keyword>
<keyword evidence="9" id="KW-0812">Transmembrane</keyword>
<keyword evidence="8" id="KW-0902">Two-component regulatory system</keyword>
<sequence>MTATDCADVGHAWGRGRGPGLPVEATIVVALTLLVGATIYGLPTEAQQLLVLDVLVGVLGLALVPVLLRWPVPAAIALTVLAVISPAATPTASAAAMHVAECRPFRLAALIGTAGVAAQAVQGAWRPHGGLGYLWWLVLITAAYAALVGWGTVARIRRELVASLRERARRAEADQERRVAEARLAERTRIAREMHDVLAHRLTLLATYAGALEYRPDAAPEKLSAAAGVVRAGVHEALDELRQVITVLRDDDPVGEVETRPQPGLHDLDRLVDESRDAGTPVAFDNHLGDGRLPAATGRTAYRIVQEGLTNARKHAPGAPVTAVLDGAPGEGLRIELRNPVPVRTPAAALPGAGQGLLGLTERVHLAGGELEHGSGPDGDFRLRVWLPWPVNSFRPTAADGVRPARIPEVEKSSA</sequence>
<keyword evidence="9" id="KW-1133">Transmembrane helix</keyword>
<comment type="caution">
    <text evidence="11">The sequence shown here is derived from an EMBL/GenBank/DDBJ whole genome shotgun (WGS) entry which is preliminary data.</text>
</comment>
<protein>
    <recommendedName>
        <fullName evidence="2">histidine kinase</fullName>
        <ecNumber evidence="2">2.7.13.3</ecNumber>
    </recommendedName>
</protein>
<dbReference type="RefSeq" id="WP_345730507.1">
    <property type="nucleotide sequence ID" value="NZ_BAAAYN010000031.1"/>
</dbReference>
<keyword evidence="9" id="KW-0472">Membrane</keyword>
<organism evidence="11 12">
    <name type="scientific">Cryptosporangium minutisporangium</name>
    <dbReference type="NCBI Taxonomy" id="113569"/>
    <lineage>
        <taxon>Bacteria</taxon>
        <taxon>Bacillati</taxon>
        <taxon>Actinomycetota</taxon>
        <taxon>Actinomycetes</taxon>
        <taxon>Cryptosporangiales</taxon>
        <taxon>Cryptosporangiaceae</taxon>
        <taxon>Cryptosporangium</taxon>
    </lineage>
</organism>
<evidence type="ECO:0000256" key="2">
    <source>
        <dbReference type="ARBA" id="ARBA00012438"/>
    </source>
</evidence>
<evidence type="ECO:0000313" key="11">
    <source>
        <dbReference type="EMBL" id="GAA3391295.1"/>
    </source>
</evidence>
<accession>A0ABP6T336</accession>
<comment type="catalytic activity">
    <reaction evidence="1">
        <text>ATP + protein L-histidine = ADP + protein N-phospho-L-histidine.</text>
        <dbReference type="EC" id="2.7.13.3"/>
    </reaction>
</comment>
<dbReference type="Pfam" id="PF07730">
    <property type="entry name" value="HisKA_3"/>
    <property type="match status" value="1"/>
</dbReference>
<feature type="domain" description="Signal transduction histidine kinase subgroup 3 dimerisation and phosphoacceptor" evidence="10">
    <location>
        <begin position="186"/>
        <end position="251"/>
    </location>
</feature>
<feature type="transmembrane region" description="Helical" evidence="9">
    <location>
        <begin position="131"/>
        <end position="153"/>
    </location>
</feature>
<feature type="transmembrane region" description="Helical" evidence="9">
    <location>
        <begin position="74"/>
        <end position="95"/>
    </location>
</feature>
<dbReference type="PANTHER" id="PTHR24421">
    <property type="entry name" value="NITRATE/NITRITE SENSOR PROTEIN NARX-RELATED"/>
    <property type="match status" value="1"/>
</dbReference>
<evidence type="ECO:0000256" key="1">
    <source>
        <dbReference type="ARBA" id="ARBA00000085"/>
    </source>
</evidence>
<dbReference type="InterPro" id="IPR036890">
    <property type="entry name" value="HATPase_C_sf"/>
</dbReference>
<name>A0ABP6T336_9ACTN</name>
<proteinExistence type="predicted"/>